<evidence type="ECO:0000313" key="5">
    <source>
        <dbReference type="Proteomes" id="UP000823046"/>
    </source>
</evidence>
<dbReference type="PANTHER" id="PTHR45705:SF1">
    <property type="entry name" value="FI20236P1"/>
    <property type="match status" value="1"/>
</dbReference>
<evidence type="ECO:0000259" key="3">
    <source>
        <dbReference type="PROSITE" id="PS50115"/>
    </source>
</evidence>
<sequence length="411" mass="45421">MNRRTVSKLAHPDLDALLKVSGNEHCADCGSKNPRWASVNLGILVCIECSGHHRNLGVHISKVRSLTLDKWQPVWIETIKAIGNTLSKSFYEYQLPKDFVKPVAGEPPRVIENWIRNKYQHKRFVPKDYPEPHKLHEEGKNPYDAIPGKSNSKDLLDEETEVPVRNGKNIHHRSKPKKGSPAFSFDGRNDPFEDFDPLQKTGGDLLEGFTGAIPPAYPTRETVKDLFDPFSSPDGMNSMFATEQITPQMITGASMLNVSDGELRATKIEAGKDSIARYFTQPKKMGFGDSYYPTITPYGMNAMNGSFTFPQHILPAYSSKNESTNLLANNNGRIIVDETVKTTANNDGCNPLDIQSMLDLNLIDLGNSTKSNPEPRALSIGKESRASDTNSLNFLDAFLLSAELQGPAGGA</sequence>
<keyword evidence="1" id="KW-0863">Zinc-finger</keyword>
<organism evidence="4 5">
    <name type="scientific">Cardiosporidium cionae</name>
    <dbReference type="NCBI Taxonomy" id="476202"/>
    <lineage>
        <taxon>Eukaryota</taxon>
        <taxon>Sar</taxon>
        <taxon>Alveolata</taxon>
        <taxon>Apicomplexa</taxon>
        <taxon>Aconoidasida</taxon>
        <taxon>Nephromycida</taxon>
        <taxon>Cardiosporidium</taxon>
    </lineage>
</organism>
<dbReference type="InterPro" id="IPR037278">
    <property type="entry name" value="ARFGAP/RecO"/>
</dbReference>
<evidence type="ECO:0000256" key="2">
    <source>
        <dbReference type="SAM" id="MobiDB-lite"/>
    </source>
</evidence>
<evidence type="ECO:0000313" key="4">
    <source>
        <dbReference type="EMBL" id="KAF8819623.1"/>
    </source>
</evidence>
<feature type="compositionally biased region" description="Basic and acidic residues" evidence="2">
    <location>
        <begin position="130"/>
        <end position="141"/>
    </location>
</feature>
<dbReference type="CDD" id="cd08204">
    <property type="entry name" value="ArfGap"/>
    <property type="match status" value="1"/>
</dbReference>
<dbReference type="InterPro" id="IPR001164">
    <property type="entry name" value="ArfGAP_dom"/>
</dbReference>
<dbReference type="Pfam" id="PF01412">
    <property type="entry name" value="ArfGap"/>
    <property type="match status" value="1"/>
</dbReference>
<proteinExistence type="predicted"/>
<feature type="compositionally biased region" description="Basic residues" evidence="2">
    <location>
        <begin position="168"/>
        <end position="178"/>
    </location>
</feature>
<keyword evidence="5" id="KW-1185">Reference proteome</keyword>
<dbReference type="PROSITE" id="PS50115">
    <property type="entry name" value="ARFGAP"/>
    <property type="match status" value="1"/>
</dbReference>
<dbReference type="InterPro" id="IPR038508">
    <property type="entry name" value="ArfGAP_dom_sf"/>
</dbReference>
<dbReference type="EMBL" id="JADAQX010000665">
    <property type="protein sequence ID" value="KAF8819623.1"/>
    <property type="molecule type" value="Genomic_DNA"/>
</dbReference>
<evidence type="ECO:0000256" key="1">
    <source>
        <dbReference type="PROSITE-ProRule" id="PRU00288"/>
    </source>
</evidence>
<reference evidence="4 5" key="1">
    <citation type="journal article" date="2020" name="bioRxiv">
        <title>Metabolic contributions of an alphaproteobacterial endosymbiont in the apicomplexan Cardiosporidium cionae.</title>
        <authorList>
            <person name="Hunter E.S."/>
            <person name="Paight C.J."/>
            <person name="Lane C.E."/>
        </authorList>
    </citation>
    <scope>NUCLEOTIDE SEQUENCE [LARGE SCALE GENOMIC DNA]</scope>
    <source>
        <strain evidence="4">ESH_2018</strain>
    </source>
</reference>
<name>A0ABQ7J6L2_9APIC</name>
<dbReference type="Proteomes" id="UP000823046">
    <property type="component" value="Unassembled WGS sequence"/>
</dbReference>
<dbReference type="InterPro" id="IPR051718">
    <property type="entry name" value="ARF_GTPase-activating"/>
</dbReference>
<dbReference type="SUPFAM" id="SSF57863">
    <property type="entry name" value="ArfGap/RecO-like zinc finger"/>
    <property type="match status" value="1"/>
</dbReference>
<feature type="domain" description="Arf-GAP" evidence="3">
    <location>
        <begin position="11"/>
        <end position="132"/>
    </location>
</feature>
<dbReference type="SMART" id="SM00105">
    <property type="entry name" value="ArfGap"/>
    <property type="match status" value="1"/>
</dbReference>
<keyword evidence="1" id="KW-0862">Zinc</keyword>
<dbReference type="Gene3D" id="1.10.220.150">
    <property type="entry name" value="Arf GTPase activating protein"/>
    <property type="match status" value="1"/>
</dbReference>
<dbReference type="PANTHER" id="PTHR45705">
    <property type="entry name" value="FI20236P1"/>
    <property type="match status" value="1"/>
</dbReference>
<comment type="caution">
    <text evidence="4">The sequence shown here is derived from an EMBL/GenBank/DDBJ whole genome shotgun (WGS) entry which is preliminary data.</text>
</comment>
<accession>A0ABQ7J6L2</accession>
<keyword evidence="1" id="KW-0479">Metal-binding</keyword>
<protein>
    <submittedName>
        <fullName evidence="4">GTPase activating protein for Arf protein</fullName>
    </submittedName>
</protein>
<dbReference type="PRINTS" id="PR00405">
    <property type="entry name" value="REVINTRACTNG"/>
</dbReference>
<gene>
    <name evidence="4" type="ORF">IE077_000749</name>
</gene>
<feature type="region of interest" description="Disordered" evidence="2">
    <location>
        <begin position="130"/>
        <end position="192"/>
    </location>
</feature>